<name>A0A844XCC0_9SPHN</name>
<dbReference type="GO" id="GO:0046872">
    <property type="term" value="F:metal ion binding"/>
    <property type="evidence" value="ECO:0007669"/>
    <property type="project" value="UniProtKB-UniRule"/>
</dbReference>
<keyword evidence="4 10" id="KW-0378">Hydrolase</keyword>
<dbReference type="GO" id="GO:0004519">
    <property type="term" value="F:endonuclease activity"/>
    <property type="evidence" value="ECO:0007669"/>
    <property type="project" value="UniProtKB-UniRule"/>
</dbReference>
<evidence type="ECO:0000256" key="6">
    <source>
        <dbReference type="ARBA" id="ARBA00023118"/>
    </source>
</evidence>
<evidence type="ECO:0000256" key="9">
    <source>
        <dbReference type="ARBA" id="ARBA00038592"/>
    </source>
</evidence>
<gene>
    <name evidence="10 11" type="primary">cas1</name>
    <name evidence="11" type="ORF">GRF63_09170</name>
</gene>
<evidence type="ECO:0000313" key="12">
    <source>
        <dbReference type="Proteomes" id="UP000461409"/>
    </source>
</evidence>
<reference evidence="11 12" key="1">
    <citation type="submission" date="2019-12" db="EMBL/GenBank/DDBJ databases">
        <authorList>
            <person name="Lee S.D."/>
        </authorList>
    </citation>
    <scope>NUCLEOTIDE SEQUENCE [LARGE SCALE GENOMIC DNA]</scope>
    <source>
        <strain evidence="11 12">GH3-10</strain>
    </source>
</reference>
<keyword evidence="5 10" id="KW-0460">Magnesium</keyword>
<dbReference type="Proteomes" id="UP000461409">
    <property type="component" value="Unassembled WGS sequence"/>
</dbReference>
<dbReference type="GO" id="GO:0051607">
    <property type="term" value="P:defense response to virus"/>
    <property type="evidence" value="ECO:0007669"/>
    <property type="project" value="UniProtKB-UniRule"/>
</dbReference>
<feature type="binding site" evidence="10">
    <location>
        <position position="295"/>
    </location>
    <ligand>
        <name>Mn(2+)</name>
        <dbReference type="ChEBI" id="CHEBI:29035"/>
    </ligand>
</feature>
<accession>A0A844XCC0</accession>
<comment type="function">
    <text evidence="10">CRISPR (clustered regularly interspaced short palindromic repeat), is an adaptive immune system that provides protection against mobile genetic elements (viruses, transposable elements and conjugative plasmids). CRISPR clusters contain spacers, sequences complementary to antecedent mobile elements, and target invading nucleic acids. CRISPR clusters are transcribed and processed into CRISPR RNA (crRNA). Acts as a dsDNA endonuclease. Involved in the integration of spacer DNA into the CRISPR cassette.</text>
</comment>
<proteinExistence type="inferred from homology"/>
<keyword evidence="3 10" id="KW-0255">Endonuclease</keyword>
<keyword evidence="8 10" id="KW-0464">Manganese</keyword>
<dbReference type="InterPro" id="IPR050646">
    <property type="entry name" value="Cas1"/>
</dbReference>
<dbReference type="AlphaFoldDB" id="A0A844XCC0"/>
<keyword evidence="1 10" id="KW-0540">Nuclease</keyword>
<feature type="binding site" evidence="10">
    <location>
        <position position="310"/>
    </location>
    <ligand>
        <name>Mn(2+)</name>
        <dbReference type="ChEBI" id="CHEBI:29035"/>
    </ligand>
</feature>
<feature type="binding site" evidence="10">
    <location>
        <position position="209"/>
    </location>
    <ligand>
        <name>Mn(2+)</name>
        <dbReference type="ChEBI" id="CHEBI:29035"/>
    </ligand>
</feature>
<organism evidence="11 12">
    <name type="scientific">Aurantiacibacter rhizosphaerae</name>
    <dbReference type="NCBI Taxonomy" id="2691582"/>
    <lineage>
        <taxon>Bacteria</taxon>
        <taxon>Pseudomonadati</taxon>
        <taxon>Pseudomonadota</taxon>
        <taxon>Alphaproteobacteria</taxon>
        <taxon>Sphingomonadales</taxon>
        <taxon>Erythrobacteraceae</taxon>
        <taxon>Aurantiacibacter</taxon>
    </lineage>
</organism>
<evidence type="ECO:0000256" key="8">
    <source>
        <dbReference type="ARBA" id="ARBA00023211"/>
    </source>
</evidence>
<evidence type="ECO:0000256" key="10">
    <source>
        <dbReference type="HAMAP-Rule" id="MF_01470"/>
    </source>
</evidence>
<dbReference type="GO" id="GO:0043571">
    <property type="term" value="P:maintenance of CRISPR repeat elements"/>
    <property type="evidence" value="ECO:0007669"/>
    <property type="project" value="UniProtKB-UniRule"/>
</dbReference>
<dbReference type="PANTHER" id="PTHR34353:SF2">
    <property type="entry name" value="CRISPR-ASSOCIATED ENDONUCLEASE CAS1 1"/>
    <property type="match status" value="1"/>
</dbReference>
<dbReference type="Gene3D" id="1.20.120.920">
    <property type="entry name" value="CRISPR-associated endonuclease Cas1, C-terminal domain"/>
    <property type="match status" value="1"/>
</dbReference>
<comment type="subunit">
    <text evidence="9 10">Homodimer, forms a heterotetramer with a Cas2 homodimer.</text>
</comment>
<evidence type="ECO:0000256" key="1">
    <source>
        <dbReference type="ARBA" id="ARBA00022722"/>
    </source>
</evidence>
<keyword evidence="12" id="KW-1185">Reference proteome</keyword>
<dbReference type="CDD" id="cd09634">
    <property type="entry name" value="Cas1_I-II-III"/>
    <property type="match status" value="1"/>
</dbReference>
<dbReference type="EMBL" id="WUBR01000002">
    <property type="protein sequence ID" value="MWV28077.1"/>
    <property type="molecule type" value="Genomic_DNA"/>
</dbReference>
<dbReference type="HAMAP" id="MF_01470">
    <property type="entry name" value="Cas1"/>
    <property type="match status" value="1"/>
</dbReference>
<dbReference type="InterPro" id="IPR042206">
    <property type="entry name" value="CRISPR-assoc_Cas1_C"/>
</dbReference>
<dbReference type="PANTHER" id="PTHR34353">
    <property type="entry name" value="CRISPR-ASSOCIATED ENDONUCLEASE CAS1 1"/>
    <property type="match status" value="1"/>
</dbReference>
<evidence type="ECO:0000256" key="5">
    <source>
        <dbReference type="ARBA" id="ARBA00022842"/>
    </source>
</evidence>
<dbReference type="InterPro" id="IPR002729">
    <property type="entry name" value="CRISPR-assoc_Cas1"/>
</dbReference>
<dbReference type="EC" id="3.1.-.-" evidence="10"/>
<dbReference type="NCBIfam" id="TIGR00287">
    <property type="entry name" value="cas1"/>
    <property type="match status" value="1"/>
</dbReference>
<evidence type="ECO:0000256" key="7">
    <source>
        <dbReference type="ARBA" id="ARBA00023125"/>
    </source>
</evidence>
<comment type="similarity">
    <text evidence="10">Belongs to the CRISPR-associated endonuclease Cas1 family.</text>
</comment>
<dbReference type="GO" id="GO:0003677">
    <property type="term" value="F:DNA binding"/>
    <property type="evidence" value="ECO:0007669"/>
    <property type="project" value="UniProtKB-KW"/>
</dbReference>
<dbReference type="GO" id="GO:0016787">
    <property type="term" value="F:hydrolase activity"/>
    <property type="evidence" value="ECO:0007669"/>
    <property type="project" value="UniProtKB-KW"/>
</dbReference>
<keyword evidence="6 10" id="KW-0051">Antiviral defense</keyword>
<dbReference type="Pfam" id="PF01867">
    <property type="entry name" value="Cas_Cas1"/>
    <property type="match status" value="1"/>
</dbReference>
<evidence type="ECO:0000256" key="2">
    <source>
        <dbReference type="ARBA" id="ARBA00022723"/>
    </source>
</evidence>
<dbReference type="RefSeq" id="WP_160485714.1">
    <property type="nucleotide sequence ID" value="NZ_WUBR01000002.1"/>
</dbReference>
<reference evidence="11 12" key="2">
    <citation type="submission" date="2020-02" db="EMBL/GenBank/DDBJ databases">
        <title>Erythrobacter dongmakensis sp. nov., isolated from a tidal mudflat.</title>
        <authorList>
            <person name="Kim I.S."/>
        </authorList>
    </citation>
    <scope>NUCLEOTIDE SEQUENCE [LARGE SCALE GENOMIC DNA]</scope>
    <source>
        <strain evidence="11 12">GH3-10</strain>
    </source>
</reference>
<sequence length="356" mass="40888">MLETSQFRAIENHSEWAERSEFWVRNIAKSKRKRRRRERTSQPLILTGHGSSLRIEQGSLLIRQGFSHYPQKAEQFRYFKGDLQLPRLILLLDGSGSISFDVLGWLGEQGVALARVQWSGDPVVYASGAGFIGNPENLQWQYKTQSDEQLRLEFARTLICDKVRNSLTTLRKHVPDSSYREKAIAKANETLVNLPKRQFGEMNELRNVEAECAARYFAAWKAVELRWKAESRYPIPDTWRKYQARSSILTGRKARNWKASHPINAMLNYAYTVRLAQLQVQAVSDGYDPFGGIMHHYRREIPAFAYDLIEPERPKVDAAVLAFARKQTFSGADFILRKDGVCRLSPQLARNLAGLI</sequence>
<keyword evidence="2 10" id="KW-0479">Metal-binding</keyword>
<evidence type="ECO:0000256" key="3">
    <source>
        <dbReference type="ARBA" id="ARBA00022759"/>
    </source>
</evidence>
<evidence type="ECO:0000313" key="11">
    <source>
        <dbReference type="EMBL" id="MWV28077.1"/>
    </source>
</evidence>
<protein>
    <recommendedName>
        <fullName evidence="10">CRISPR-associated endonuclease Cas1</fullName>
        <ecNumber evidence="10">3.1.-.-</ecNumber>
    </recommendedName>
</protein>
<comment type="caution">
    <text evidence="11">The sequence shown here is derived from an EMBL/GenBank/DDBJ whole genome shotgun (WGS) entry which is preliminary data.</text>
</comment>
<evidence type="ECO:0000256" key="4">
    <source>
        <dbReference type="ARBA" id="ARBA00022801"/>
    </source>
</evidence>
<comment type="cofactor">
    <cofactor evidence="10">
        <name>Mg(2+)</name>
        <dbReference type="ChEBI" id="CHEBI:18420"/>
    </cofactor>
    <cofactor evidence="10">
        <name>Mn(2+)</name>
        <dbReference type="ChEBI" id="CHEBI:29035"/>
    </cofactor>
</comment>
<keyword evidence="7 10" id="KW-0238">DNA-binding</keyword>